<keyword evidence="2 10" id="KW-0963">Cytoplasm</keyword>
<name>A0A920CVT9_9BACL</name>
<evidence type="ECO:0000256" key="2">
    <source>
        <dbReference type="ARBA" id="ARBA00022490"/>
    </source>
</evidence>
<evidence type="ECO:0000256" key="8">
    <source>
        <dbReference type="ARBA" id="ARBA00024069"/>
    </source>
</evidence>
<comment type="catalytic activity">
    <reaction evidence="1 10">
        <text>a fatty acyl-[ACP] + phosphate = an acyl phosphate + holo-[ACP]</text>
        <dbReference type="Rhea" id="RHEA:42292"/>
        <dbReference type="Rhea" id="RHEA-COMP:9685"/>
        <dbReference type="Rhea" id="RHEA-COMP:14125"/>
        <dbReference type="ChEBI" id="CHEBI:43474"/>
        <dbReference type="ChEBI" id="CHEBI:59918"/>
        <dbReference type="ChEBI" id="CHEBI:64479"/>
        <dbReference type="ChEBI" id="CHEBI:138651"/>
        <dbReference type="EC" id="2.3.1.274"/>
    </reaction>
</comment>
<dbReference type="PANTHER" id="PTHR30100:SF1">
    <property type="entry name" value="PHOSPHATE ACYLTRANSFERASE"/>
    <property type="match status" value="1"/>
</dbReference>
<evidence type="ECO:0000256" key="9">
    <source>
        <dbReference type="ARBA" id="ARBA00046608"/>
    </source>
</evidence>
<keyword evidence="6 10" id="KW-0594">Phospholipid biosynthesis</keyword>
<dbReference type="PANTHER" id="PTHR30100">
    <property type="entry name" value="FATTY ACID/PHOSPHOLIPID SYNTHESIS PROTEIN PLSX"/>
    <property type="match status" value="1"/>
</dbReference>
<evidence type="ECO:0000256" key="3">
    <source>
        <dbReference type="ARBA" id="ARBA00022516"/>
    </source>
</evidence>
<dbReference type="InterPro" id="IPR012281">
    <property type="entry name" value="Phospholipid_synth_PlsX-like"/>
</dbReference>
<dbReference type="InterPro" id="IPR003664">
    <property type="entry name" value="FA_synthesis"/>
</dbReference>
<dbReference type="GO" id="GO:0005737">
    <property type="term" value="C:cytoplasm"/>
    <property type="evidence" value="ECO:0007669"/>
    <property type="project" value="UniProtKB-SubCell"/>
</dbReference>
<comment type="subcellular location">
    <subcellularLocation>
        <location evidence="10">Cytoplasm</location>
    </subcellularLocation>
    <text evidence="10">Associated with the membrane possibly through PlsY.</text>
</comment>
<keyword evidence="3 10" id="KW-0444">Lipid biosynthesis</keyword>
<dbReference type="GO" id="GO:0006633">
    <property type="term" value="P:fatty acid biosynthetic process"/>
    <property type="evidence" value="ECO:0007669"/>
    <property type="project" value="UniProtKB-UniRule"/>
</dbReference>
<dbReference type="SUPFAM" id="SSF53659">
    <property type="entry name" value="Isocitrate/Isopropylmalate dehydrogenase-like"/>
    <property type="match status" value="1"/>
</dbReference>
<accession>A0A920CVT9</accession>
<dbReference type="NCBIfam" id="TIGR00182">
    <property type="entry name" value="plsX"/>
    <property type="match status" value="1"/>
</dbReference>
<comment type="similarity">
    <text evidence="10">Belongs to the PlsX family.</text>
</comment>
<evidence type="ECO:0000313" key="12">
    <source>
        <dbReference type="Proteomes" id="UP000683139"/>
    </source>
</evidence>
<evidence type="ECO:0000256" key="7">
    <source>
        <dbReference type="ARBA" id="ARBA00023264"/>
    </source>
</evidence>
<dbReference type="GO" id="GO:0008654">
    <property type="term" value="P:phospholipid biosynthetic process"/>
    <property type="evidence" value="ECO:0007669"/>
    <property type="project" value="UniProtKB-KW"/>
</dbReference>
<keyword evidence="5 10" id="KW-0443">Lipid metabolism</keyword>
<evidence type="ECO:0000256" key="4">
    <source>
        <dbReference type="ARBA" id="ARBA00022679"/>
    </source>
</evidence>
<dbReference type="EC" id="2.3.1.274" evidence="8 10"/>
<proteinExistence type="inferred from homology"/>
<dbReference type="Gene3D" id="3.40.718.10">
    <property type="entry name" value="Isopropylmalate Dehydrogenase"/>
    <property type="match status" value="1"/>
</dbReference>
<organism evidence="11 12">
    <name type="scientific">Paenibacillus montaniterrae</name>
    <dbReference type="NCBI Taxonomy" id="429341"/>
    <lineage>
        <taxon>Bacteria</taxon>
        <taxon>Bacillati</taxon>
        <taxon>Bacillota</taxon>
        <taxon>Bacilli</taxon>
        <taxon>Bacillales</taxon>
        <taxon>Paenibacillaceae</taxon>
        <taxon>Paenibacillus</taxon>
    </lineage>
</organism>
<dbReference type="PIRSF" id="PIRSF002465">
    <property type="entry name" value="Phsphlp_syn_PlsX"/>
    <property type="match status" value="1"/>
</dbReference>
<keyword evidence="7 10" id="KW-1208">Phospholipid metabolism</keyword>
<evidence type="ECO:0000256" key="6">
    <source>
        <dbReference type="ARBA" id="ARBA00023209"/>
    </source>
</evidence>
<dbReference type="EMBL" id="BOSE01000001">
    <property type="protein sequence ID" value="GIP14510.1"/>
    <property type="molecule type" value="Genomic_DNA"/>
</dbReference>
<dbReference type="RefSeq" id="WP_213512732.1">
    <property type="nucleotide sequence ID" value="NZ_BOSE01000001.1"/>
</dbReference>
<reference evidence="11" key="1">
    <citation type="submission" date="2021-03" db="EMBL/GenBank/DDBJ databases">
        <title>Antimicrobial resistance genes in bacteria isolated from Japanese honey, and their potential for conferring macrolide and lincosamide resistance in the American foulbrood pathogen Paenibacillus larvae.</title>
        <authorList>
            <person name="Okamoto M."/>
            <person name="Kumagai M."/>
            <person name="Kanamori H."/>
            <person name="Takamatsu D."/>
        </authorList>
    </citation>
    <scope>NUCLEOTIDE SEQUENCE</scope>
    <source>
        <strain evidence="11">J40TS1</strain>
    </source>
</reference>
<evidence type="ECO:0000313" key="11">
    <source>
        <dbReference type="EMBL" id="GIP14510.1"/>
    </source>
</evidence>
<dbReference type="AlphaFoldDB" id="A0A920CVT9"/>
<dbReference type="HAMAP" id="MF_00019">
    <property type="entry name" value="PlsX"/>
    <property type="match status" value="1"/>
</dbReference>
<dbReference type="Pfam" id="PF02504">
    <property type="entry name" value="FA_synthesis"/>
    <property type="match status" value="1"/>
</dbReference>
<evidence type="ECO:0000256" key="10">
    <source>
        <dbReference type="HAMAP-Rule" id="MF_00019"/>
    </source>
</evidence>
<keyword evidence="4 10" id="KW-0808">Transferase</keyword>
<comment type="caution">
    <text evidence="11">The sequence shown here is derived from an EMBL/GenBank/DDBJ whole genome shotgun (WGS) entry which is preliminary data.</text>
</comment>
<comment type="function">
    <text evidence="10">Catalyzes the reversible formation of acyl-phosphate (acyl-PO(4)) from acyl-[acyl-carrier-protein] (acyl-ACP). This enzyme utilizes acyl-ACP as fatty acyl donor, but not acyl-CoA.</text>
</comment>
<keyword evidence="12" id="KW-1185">Reference proteome</keyword>
<sequence>MRIAIDAMGGDYAPKEIVAGAIAAAKEHGDIQILLVGHEEQIKANLAEALPGNVSIVHAAEVIESEDEPVRAVRRKKDSSMVVAGRLVKDKQADAMLSAGNTGALMTTGLLIVGRIPGIERPALAPLLPSLDGTGMLALDLGANMDATPEQLLQYAVMGSIYRERVQGMKAPRIALLNVGTEEMKGNEATKAAYELLKGSGLNFIGNVESKHVLERPCDVLVCDGFSGNIMLKSYEGAASVIFNEVKKAFKLNILTKLAAAIMLPHLKGLKKTLDPNEFGGAPLLGINGLVLKIHGSSDARAVQAAVKQAKTAVSGKLIESITAEINKE</sequence>
<keyword evidence="11" id="KW-0012">Acyltransferase</keyword>
<evidence type="ECO:0000256" key="1">
    <source>
        <dbReference type="ARBA" id="ARBA00001232"/>
    </source>
</evidence>
<dbReference type="GO" id="GO:0043811">
    <property type="term" value="F:phosphate:acyl-[acyl carrier protein] acyltransferase activity"/>
    <property type="evidence" value="ECO:0007669"/>
    <property type="project" value="UniProtKB-UniRule"/>
</dbReference>
<dbReference type="Proteomes" id="UP000683139">
    <property type="component" value="Unassembled WGS sequence"/>
</dbReference>
<protein>
    <recommendedName>
        <fullName evidence="8 10">Phosphate acyltransferase</fullName>
        <ecNumber evidence="8 10">2.3.1.274</ecNumber>
    </recommendedName>
    <alternativeName>
        <fullName evidence="10">Acyl-ACP phosphotransacylase</fullName>
    </alternativeName>
    <alternativeName>
        <fullName evidence="10">Acyl-[acyl-carrier-protein]--phosphate acyltransferase</fullName>
    </alternativeName>
    <alternativeName>
        <fullName evidence="10">Phosphate-acyl-ACP acyltransferase</fullName>
    </alternativeName>
</protein>
<evidence type="ECO:0000256" key="5">
    <source>
        <dbReference type="ARBA" id="ARBA00023098"/>
    </source>
</evidence>
<comment type="subunit">
    <text evidence="9 10">Homodimer. Probably interacts with PlsY.</text>
</comment>
<comment type="pathway">
    <text evidence="10">Lipid metabolism; phospholipid metabolism.</text>
</comment>
<gene>
    <name evidence="10 11" type="primary">plsX</name>
    <name evidence="11" type="ORF">J40TS1_01520</name>
</gene>